<dbReference type="Pfam" id="PF12802">
    <property type="entry name" value="MarR_2"/>
    <property type="match status" value="1"/>
</dbReference>
<feature type="compositionally biased region" description="Low complexity" evidence="1">
    <location>
        <begin position="160"/>
        <end position="171"/>
    </location>
</feature>
<dbReference type="PANTHER" id="PTHR33164">
    <property type="entry name" value="TRANSCRIPTIONAL REGULATOR, MARR FAMILY"/>
    <property type="match status" value="1"/>
</dbReference>
<dbReference type="PROSITE" id="PS50995">
    <property type="entry name" value="HTH_MARR_2"/>
    <property type="match status" value="1"/>
</dbReference>
<dbReference type="KEGG" id="spad:DVK44_30105"/>
<evidence type="ECO:0000256" key="1">
    <source>
        <dbReference type="SAM" id="MobiDB-lite"/>
    </source>
</evidence>
<feature type="compositionally biased region" description="Acidic residues" evidence="1">
    <location>
        <begin position="173"/>
        <end position="183"/>
    </location>
</feature>
<organism evidence="3 4">
    <name type="scientific">Streptomyces paludis</name>
    <dbReference type="NCBI Taxonomy" id="2282738"/>
    <lineage>
        <taxon>Bacteria</taxon>
        <taxon>Bacillati</taxon>
        <taxon>Actinomycetota</taxon>
        <taxon>Actinomycetes</taxon>
        <taxon>Kitasatosporales</taxon>
        <taxon>Streptomycetaceae</taxon>
        <taxon>Streptomyces</taxon>
    </lineage>
</organism>
<evidence type="ECO:0000313" key="4">
    <source>
        <dbReference type="Proteomes" id="UP000253868"/>
    </source>
</evidence>
<gene>
    <name evidence="3" type="ORF">DVK44_30105</name>
</gene>
<dbReference type="GO" id="GO:0006950">
    <property type="term" value="P:response to stress"/>
    <property type="evidence" value="ECO:0007669"/>
    <property type="project" value="TreeGrafter"/>
</dbReference>
<sequence length="183" mass="20307">MEDAREPTEPRWLDADEQQHWYAFAYVLTQLPAALEARMQRDAGIAHFDYVVMSALSMAPERTLRMSELAQYAGSTLSRLSNVVIRLEKRGWVRRHPDPSDGRSTLATLTDDGMDKVVAAAPGHVDAVRRLIFDPLTKAQQRQLGAASRRILGALQAPHPTDWPSPGSTSPDPDPDPDPADRD</sequence>
<accession>A0A345HX19</accession>
<dbReference type="SMART" id="SM00347">
    <property type="entry name" value="HTH_MARR"/>
    <property type="match status" value="1"/>
</dbReference>
<dbReference type="Gene3D" id="1.10.10.10">
    <property type="entry name" value="Winged helix-like DNA-binding domain superfamily/Winged helix DNA-binding domain"/>
    <property type="match status" value="1"/>
</dbReference>
<dbReference type="InterPro" id="IPR036388">
    <property type="entry name" value="WH-like_DNA-bd_sf"/>
</dbReference>
<evidence type="ECO:0000313" key="3">
    <source>
        <dbReference type="EMBL" id="AXG81243.1"/>
    </source>
</evidence>
<dbReference type="OrthoDB" id="8635520at2"/>
<dbReference type="InterPro" id="IPR000835">
    <property type="entry name" value="HTH_MarR-typ"/>
</dbReference>
<dbReference type="RefSeq" id="WP_114663784.1">
    <property type="nucleotide sequence ID" value="NZ_CP031194.1"/>
</dbReference>
<protein>
    <submittedName>
        <fullName evidence="3">MarR family transcriptional regulator</fullName>
    </submittedName>
</protein>
<name>A0A345HX19_9ACTN</name>
<dbReference type="PANTHER" id="PTHR33164:SF99">
    <property type="entry name" value="MARR FAMILY REGULATORY PROTEIN"/>
    <property type="match status" value="1"/>
</dbReference>
<dbReference type="SUPFAM" id="SSF46785">
    <property type="entry name" value="Winged helix' DNA-binding domain"/>
    <property type="match status" value="1"/>
</dbReference>
<proteinExistence type="predicted"/>
<dbReference type="InterPro" id="IPR036390">
    <property type="entry name" value="WH_DNA-bd_sf"/>
</dbReference>
<reference evidence="4" key="1">
    <citation type="submission" date="2018-07" db="EMBL/GenBank/DDBJ databases">
        <authorList>
            <person name="Zhao J."/>
        </authorList>
    </citation>
    <scope>NUCLEOTIDE SEQUENCE [LARGE SCALE GENOMIC DNA]</scope>
    <source>
        <strain evidence="4">GSSD-12</strain>
    </source>
</reference>
<dbReference type="GO" id="GO:0003700">
    <property type="term" value="F:DNA-binding transcription factor activity"/>
    <property type="evidence" value="ECO:0007669"/>
    <property type="project" value="InterPro"/>
</dbReference>
<dbReference type="EMBL" id="CP031194">
    <property type="protein sequence ID" value="AXG81243.1"/>
    <property type="molecule type" value="Genomic_DNA"/>
</dbReference>
<dbReference type="InterPro" id="IPR039422">
    <property type="entry name" value="MarR/SlyA-like"/>
</dbReference>
<dbReference type="AlphaFoldDB" id="A0A345HX19"/>
<keyword evidence="4" id="KW-1185">Reference proteome</keyword>
<feature type="region of interest" description="Disordered" evidence="1">
    <location>
        <begin position="147"/>
        <end position="183"/>
    </location>
</feature>
<feature type="domain" description="HTH marR-type" evidence="2">
    <location>
        <begin position="21"/>
        <end position="153"/>
    </location>
</feature>
<dbReference type="Proteomes" id="UP000253868">
    <property type="component" value="Chromosome"/>
</dbReference>
<evidence type="ECO:0000259" key="2">
    <source>
        <dbReference type="PROSITE" id="PS50995"/>
    </source>
</evidence>